<dbReference type="InterPro" id="IPR050678">
    <property type="entry name" value="DNA_Partitioning_ATPase"/>
</dbReference>
<evidence type="ECO:0000313" key="4">
    <source>
        <dbReference type="EMBL" id="MFC5457236.1"/>
    </source>
</evidence>
<keyword evidence="1" id="KW-0812">Transmembrane</keyword>
<dbReference type="InterPro" id="IPR027417">
    <property type="entry name" value="P-loop_NTPase"/>
</dbReference>
<dbReference type="InterPro" id="IPR002586">
    <property type="entry name" value="CobQ/CobB/MinD/ParA_Nub-bd_dom"/>
</dbReference>
<dbReference type="EMBL" id="JBHSMQ010000009">
    <property type="protein sequence ID" value="MFC5457236.1"/>
    <property type="molecule type" value="Genomic_DNA"/>
</dbReference>
<gene>
    <name evidence="4" type="ORF">ACFQDI_20375</name>
</gene>
<comment type="caution">
    <text evidence="4">The sequence shown here is derived from an EMBL/GenBank/DDBJ whole genome shotgun (WGS) entry which is preliminary data.</text>
</comment>
<feature type="chain" id="PRO_5046046090" evidence="2">
    <location>
        <begin position="26"/>
        <end position="475"/>
    </location>
</feature>
<evidence type="ECO:0000259" key="3">
    <source>
        <dbReference type="Pfam" id="PF01656"/>
    </source>
</evidence>
<dbReference type="RefSeq" id="WP_377170314.1">
    <property type="nucleotide sequence ID" value="NZ_JBHSMQ010000009.1"/>
</dbReference>
<sequence>MHLLKICLTLFVIIILGSTAYCQQAAPPASLSKESAAGQAGTNPPESAQQGTSITSIITAAAAIFGIFAGALGNGWFRVMLDNKRTRLKKSQRDAKRKTLVDRLLITLAEQLVHAKEPPDFTKLNEYLEKRREKYLEKHPAPLLPPGKAPVKIIVLASGKGGVGKSSIALGLLEYFSAKGHTVLLDFDMPNRGLTSLFGHRLKSPEHKGTTTVLKQLEHFILSQDPAETESEKKPPSRPELKLFAVASDDMEQDPPARDEVRKNQLAIFREHAWFMPSIAVPDMFLSSRVFTANEMEVEQFIKRLALELTAVQPVATVIVDCHGAHDLFMVGAIQAATDLIVTMTPEPGSFDGTFDLLAYAMRPPLNGKPAVRPQTTSLIVNNVAEWQQEAAQKLEQFFDGSSDEPSENSSLIRPTFVKAIESDDAIRNVMGDYKLGAVSQTPLWKTICEIANKISPPQAYVPRAQQAARPAPPK</sequence>
<accession>A0ABW0KXB4</accession>
<dbReference type="Proteomes" id="UP001596052">
    <property type="component" value="Unassembled WGS sequence"/>
</dbReference>
<keyword evidence="1" id="KW-0472">Membrane</keyword>
<dbReference type="Gene3D" id="3.40.50.300">
    <property type="entry name" value="P-loop containing nucleotide triphosphate hydrolases"/>
    <property type="match status" value="1"/>
</dbReference>
<reference evidence="5" key="1">
    <citation type="journal article" date="2019" name="Int. J. Syst. Evol. Microbiol.">
        <title>The Global Catalogue of Microorganisms (GCM) 10K type strain sequencing project: providing services to taxonomists for standard genome sequencing and annotation.</title>
        <authorList>
            <consortium name="The Broad Institute Genomics Platform"/>
            <consortium name="The Broad Institute Genome Sequencing Center for Infectious Disease"/>
            <person name="Wu L."/>
            <person name="Ma J."/>
        </authorList>
    </citation>
    <scope>NUCLEOTIDE SEQUENCE [LARGE SCALE GENOMIC DNA]</scope>
    <source>
        <strain evidence="5">CGMCC 4.1469</strain>
    </source>
</reference>
<feature type="domain" description="CobQ/CobB/MinD/ParA nucleotide binding" evidence="3">
    <location>
        <begin position="154"/>
        <end position="185"/>
    </location>
</feature>
<protein>
    <submittedName>
        <fullName evidence="4">ParA family protein</fullName>
    </submittedName>
</protein>
<name>A0ABW0KXB4_9BACT</name>
<evidence type="ECO:0000313" key="5">
    <source>
        <dbReference type="Proteomes" id="UP001596052"/>
    </source>
</evidence>
<organism evidence="4 5">
    <name type="scientific">Prosthecobacter fluviatilis</name>
    <dbReference type="NCBI Taxonomy" id="445931"/>
    <lineage>
        <taxon>Bacteria</taxon>
        <taxon>Pseudomonadati</taxon>
        <taxon>Verrucomicrobiota</taxon>
        <taxon>Verrucomicrobiia</taxon>
        <taxon>Verrucomicrobiales</taxon>
        <taxon>Verrucomicrobiaceae</taxon>
        <taxon>Prosthecobacter</taxon>
    </lineage>
</organism>
<keyword evidence="1" id="KW-1133">Transmembrane helix</keyword>
<evidence type="ECO:0000256" key="2">
    <source>
        <dbReference type="SAM" id="SignalP"/>
    </source>
</evidence>
<proteinExistence type="predicted"/>
<keyword evidence="2" id="KW-0732">Signal</keyword>
<dbReference type="SUPFAM" id="SSF52540">
    <property type="entry name" value="P-loop containing nucleoside triphosphate hydrolases"/>
    <property type="match status" value="1"/>
</dbReference>
<feature type="transmembrane region" description="Helical" evidence="1">
    <location>
        <begin position="54"/>
        <end position="77"/>
    </location>
</feature>
<evidence type="ECO:0000256" key="1">
    <source>
        <dbReference type="SAM" id="Phobius"/>
    </source>
</evidence>
<dbReference type="Pfam" id="PF01656">
    <property type="entry name" value="CbiA"/>
    <property type="match status" value="1"/>
</dbReference>
<feature type="signal peptide" evidence="2">
    <location>
        <begin position="1"/>
        <end position="25"/>
    </location>
</feature>
<dbReference type="PANTHER" id="PTHR13696:SF99">
    <property type="entry name" value="COBYRINIC ACID AC-DIAMIDE SYNTHASE"/>
    <property type="match status" value="1"/>
</dbReference>
<dbReference type="PANTHER" id="PTHR13696">
    <property type="entry name" value="P-LOOP CONTAINING NUCLEOSIDE TRIPHOSPHATE HYDROLASE"/>
    <property type="match status" value="1"/>
</dbReference>
<keyword evidence="5" id="KW-1185">Reference proteome</keyword>